<sequence>MYNKEAPPQDIDLCFQKKSGYAAPDDWYDSVLFDEKHGWEVDVQVYYRYLLSFLPSSAPQNREWINKCIQREFKTAIAWARENLTASYSRTSFTPDEINQVVDARIKDLTSYQTWWRILGFEKEPLRACVV</sequence>
<proteinExistence type="predicted"/>
<accession>A0A856MP88</accession>
<name>A0A856MP88_9CYAN</name>
<keyword evidence="2" id="KW-1185">Reference proteome</keyword>
<dbReference type="Proteomes" id="UP000503129">
    <property type="component" value="Plasmid pBOCT1"/>
</dbReference>
<keyword evidence="1" id="KW-0614">Plasmid</keyword>
<evidence type="ECO:0000313" key="2">
    <source>
        <dbReference type="Proteomes" id="UP000503129"/>
    </source>
</evidence>
<dbReference type="EMBL" id="CP030119">
    <property type="protein sequence ID" value="QDL12548.1"/>
    <property type="molecule type" value="Genomic_DNA"/>
</dbReference>
<dbReference type="AlphaFoldDB" id="A0A856MP88"/>
<evidence type="ECO:0000313" key="1">
    <source>
        <dbReference type="EMBL" id="QDL12548.1"/>
    </source>
</evidence>
<reference evidence="1 2" key="1">
    <citation type="submission" date="2018-06" db="EMBL/GenBank/DDBJ databases">
        <title>Comparative genomics of Brasilonema spp. strains.</title>
        <authorList>
            <person name="Alvarenga D.O."/>
            <person name="Fiore M.F."/>
            <person name="Varani A.M."/>
        </authorList>
    </citation>
    <scope>NUCLEOTIDE SEQUENCE [LARGE SCALE GENOMIC DNA]</scope>
    <source>
        <strain evidence="1 2">CENA114</strain>
        <plasmid evidence="2">pboct1</plasmid>
    </source>
</reference>
<protein>
    <submittedName>
        <fullName evidence="1">Uncharacterized protein</fullName>
    </submittedName>
</protein>
<organism evidence="1 2">
    <name type="scientific">Brasilonema sennae CENA114</name>
    <dbReference type="NCBI Taxonomy" id="415709"/>
    <lineage>
        <taxon>Bacteria</taxon>
        <taxon>Bacillati</taxon>
        <taxon>Cyanobacteriota</taxon>
        <taxon>Cyanophyceae</taxon>
        <taxon>Nostocales</taxon>
        <taxon>Scytonemataceae</taxon>
        <taxon>Brasilonema</taxon>
        <taxon>Bromeliae group (in: Brasilonema)</taxon>
    </lineage>
</organism>
<dbReference type="KEGG" id="bsen:DP114_32750"/>
<geneLocation type="plasmid" evidence="2">
    <name>pboct1</name>
</geneLocation>
<gene>
    <name evidence="1" type="ORF">DP114_32750</name>
</gene>
<dbReference type="RefSeq" id="WP_169266212.1">
    <property type="nucleotide sequence ID" value="NZ_CAWOXK010000002.1"/>
</dbReference>